<dbReference type="InterPro" id="IPR055181">
    <property type="entry name" value="FGAR-AT_PurM_N-like"/>
</dbReference>
<evidence type="ECO:0000313" key="4">
    <source>
        <dbReference type="WBParaSite" id="HPBE_0000074301-mRNA-1"/>
    </source>
</evidence>
<dbReference type="GO" id="GO:0006164">
    <property type="term" value="P:purine nucleotide biosynthetic process"/>
    <property type="evidence" value="ECO:0007669"/>
    <property type="project" value="TreeGrafter"/>
</dbReference>
<evidence type="ECO:0000313" key="2">
    <source>
        <dbReference type="EMBL" id="VDO19126.1"/>
    </source>
</evidence>
<gene>
    <name evidence="2" type="ORF">HPBE_LOCUS744</name>
</gene>
<dbReference type="PANTHER" id="PTHR10099">
    <property type="entry name" value="PHOSPHORIBOSYLFORMYLGLYCINAMIDINE SYNTHASE"/>
    <property type="match status" value="1"/>
</dbReference>
<dbReference type="OrthoDB" id="5830053at2759"/>
<accession>A0A3P7TD45</accession>
<sequence length="209" mass="22028">MPEFQVGGAVAVGEQPIKGLISPAAGARMTVAETLTNLLAAPITDIKDVKMSGNWMWAAKCEGEGARLVHACDALCEALALVGCAIDGGKDSLSMAAKVDDELVKAPGTLVLSAYAPCSDVTKVLSPDFKGPRDGDRCTMVVYARMGSSMSRNRLGGSALAQVLRQVCCHINSDLRILPYLSVVLGKPLLGVVHEVIWCLKSMQKVFPA</sequence>
<accession>A0A183F3K1</accession>
<dbReference type="WBParaSite" id="HPBE_0000074301-mRNA-1">
    <property type="protein sequence ID" value="HPBE_0000074301-mRNA-1"/>
    <property type="gene ID" value="HPBE_0000074301"/>
</dbReference>
<dbReference type="GO" id="GO:0005737">
    <property type="term" value="C:cytoplasm"/>
    <property type="evidence" value="ECO:0007669"/>
    <property type="project" value="TreeGrafter"/>
</dbReference>
<dbReference type="SUPFAM" id="SSF55326">
    <property type="entry name" value="PurM N-terminal domain-like"/>
    <property type="match status" value="1"/>
</dbReference>
<dbReference type="InterPro" id="IPR036921">
    <property type="entry name" value="PurM-like_N_sf"/>
</dbReference>
<dbReference type="Proteomes" id="UP000050761">
    <property type="component" value="Unassembled WGS sequence"/>
</dbReference>
<dbReference type="EMBL" id="UZAH01000621">
    <property type="protein sequence ID" value="VDO19126.1"/>
    <property type="molecule type" value="Genomic_DNA"/>
</dbReference>
<organism evidence="3 4">
    <name type="scientific">Heligmosomoides polygyrus</name>
    <name type="common">Parasitic roundworm</name>
    <dbReference type="NCBI Taxonomy" id="6339"/>
    <lineage>
        <taxon>Eukaryota</taxon>
        <taxon>Metazoa</taxon>
        <taxon>Ecdysozoa</taxon>
        <taxon>Nematoda</taxon>
        <taxon>Chromadorea</taxon>
        <taxon>Rhabditida</taxon>
        <taxon>Rhabditina</taxon>
        <taxon>Rhabditomorpha</taxon>
        <taxon>Strongyloidea</taxon>
        <taxon>Heligmosomidae</taxon>
        <taxon>Heligmosomoides</taxon>
    </lineage>
</organism>
<dbReference type="PANTHER" id="PTHR10099:SF1">
    <property type="entry name" value="PHOSPHORIBOSYLFORMYLGLYCINAMIDINE SYNTHASE"/>
    <property type="match status" value="1"/>
</dbReference>
<reference evidence="2 3" key="1">
    <citation type="submission" date="2018-11" db="EMBL/GenBank/DDBJ databases">
        <authorList>
            <consortium name="Pathogen Informatics"/>
        </authorList>
    </citation>
    <scope>NUCLEOTIDE SEQUENCE [LARGE SCALE GENOMIC DNA]</scope>
</reference>
<proteinExistence type="predicted"/>
<name>A0A183F3K1_HELPZ</name>
<feature type="domain" description="FGAR-AT PurM N-terminal-like" evidence="1">
    <location>
        <begin position="5"/>
        <end position="117"/>
    </location>
</feature>
<dbReference type="Gene3D" id="3.30.1330.10">
    <property type="entry name" value="PurM-like, N-terminal domain"/>
    <property type="match status" value="1"/>
</dbReference>
<dbReference type="Pfam" id="PF22689">
    <property type="entry name" value="FGAR-AT_PurM_N-like"/>
    <property type="match status" value="1"/>
</dbReference>
<evidence type="ECO:0000313" key="3">
    <source>
        <dbReference type="Proteomes" id="UP000050761"/>
    </source>
</evidence>
<evidence type="ECO:0000259" key="1">
    <source>
        <dbReference type="Pfam" id="PF22689"/>
    </source>
</evidence>
<dbReference type="AlphaFoldDB" id="A0A183F3K1"/>
<dbReference type="GO" id="GO:0004642">
    <property type="term" value="F:phosphoribosylformylglycinamidine synthase activity"/>
    <property type="evidence" value="ECO:0007669"/>
    <property type="project" value="TreeGrafter"/>
</dbReference>
<reference evidence="4" key="2">
    <citation type="submission" date="2019-09" db="UniProtKB">
        <authorList>
            <consortium name="WormBaseParasite"/>
        </authorList>
    </citation>
    <scope>IDENTIFICATION</scope>
</reference>
<keyword evidence="3" id="KW-1185">Reference proteome</keyword>
<protein>
    <submittedName>
        <fullName evidence="4">AIRS_C domain-containing protein</fullName>
    </submittedName>
</protein>